<organism evidence="1">
    <name type="scientific">Orpheovirus IHUMI-LCC2</name>
    <dbReference type="NCBI Taxonomy" id="2023057"/>
    <lineage>
        <taxon>Viruses</taxon>
        <taxon>Varidnaviria</taxon>
        <taxon>Bamfordvirae</taxon>
        <taxon>Nucleocytoviricota</taxon>
        <taxon>Megaviricetes</taxon>
        <taxon>Pimascovirales</taxon>
        <taxon>Ocovirineae</taxon>
        <taxon>Orpheoviridae</taxon>
        <taxon>Alphaorpheovirus</taxon>
        <taxon>Alphaorpheovirus massiliense</taxon>
    </lineage>
</organism>
<dbReference type="RefSeq" id="YP_009448304.1">
    <property type="nucleotide sequence ID" value="NC_036594.1"/>
</dbReference>
<dbReference type="GeneID" id="35382817"/>
<dbReference type="Proteomes" id="UP000236316">
    <property type="component" value="Segment"/>
</dbReference>
<evidence type="ECO:0000313" key="1">
    <source>
        <dbReference type="EMBL" id="SNW62002.1"/>
    </source>
</evidence>
<gene>
    <name evidence="1" type="ORF">ORPV_98</name>
</gene>
<reference evidence="1" key="1">
    <citation type="submission" date="2017-08" db="EMBL/GenBank/DDBJ databases">
        <authorList>
            <consortium name="Urmite Genomes"/>
        </authorList>
    </citation>
    <scope>NUCLEOTIDE SEQUENCE [LARGE SCALE GENOMIC DNA]</scope>
    <source>
        <strain evidence="1">IHUMI-LCC2</strain>
    </source>
</reference>
<dbReference type="KEGG" id="vg:35382817"/>
<protein>
    <submittedName>
        <fullName evidence="1">Uncharacterized protein</fullName>
    </submittedName>
</protein>
<dbReference type="EMBL" id="LT906555">
    <property type="protein sequence ID" value="SNW62002.1"/>
    <property type="molecule type" value="Genomic_DNA"/>
</dbReference>
<name>A0A2I2L386_9VIRU</name>
<evidence type="ECO:0000313" key="2">
    <source>
        <dbReference type="Proteomes" id="UP000236316"/>
    </source>
</evidence>
<keyword evidence="2" id="KW-1185">Reference proteome</keyword>
<accession>A0A2I2L386</accession>
<sequence>MERKLNREYSNLGYKDIYLMIKSVYNLFIISATSICKIDKYENLAFIKKDKKINMVYYGGGTLEGYYTIIPDIIFKNFGSIIASYNVNRDNLLSLVEQKDEKIIKRLEVRTQFPDDMTISHIIDQNRGKILTFNNLFEVGSYISMLENEYYIINDNTDYDSISVYSLKNLGLVNTFEYINRKLVLT</sequence>
<proteinExistence type="predicted"/>